<feature type="compositionally biased region" description="Basic and acidic residues" evidence="1">
    <location>
        <begin position="54"/>
        <end position="73"/>
    </location>
</feature>
<organism evidence="2 3">
    <name type="scientific">Thalassiosira oceanica</name>
    <name type="common">Marine diatom</name>
    <dbReference type="NCBI Taxonomy" id="159749"/>
    <lineage>
        <taxon>Eukaryota</taxon>
        <taxon>Sar</taxon>
        <taxon>Stramenopiles</taxon>
        <taxon>Ochrophyta</taxon>
        <taxon>Bacillariophyta</taxon>
        <taxon>Coscinodiscophyceae</taxon>
        <taxon>Thalassiosirophycidae</taxon>
        <taxon>Thalassiosirales</taxon>
        <taxon>Thalassiosiraceae</taxon>
        <taxon>Thalassiosira</taxon>
    </lineage>
</organism>
<dbReference type="Proteomes" id="UP000266841">
    <property type="component" value="Unassembled WGS sequence"/>
</dbReference>
<dbReference type="EMBL" id="AGNL01004211">
    <property type="protein sequence ID" value="EJK73794.1"/>
    <property type="molecule type" value="Genomic_DNA"/>
</dbReference>
<feature type="region of interest" description="Disordered" evidence="1">
    <location>
        <begin position="36"/>
        <end position="288"/>
    </location>
</feature>
<gene>
    <name evidence="2" type="ORF">THAOC_04564</name>
</gene>
<evidence type="ECO:0000313" key="3">
    <source>
        <dbReference type="Proteomes" id="UP000266841"/>
    </source>
</evidence>
<protein>
    <submittedName>
        <fullName evidence="2">Uncharacterized protein</fullName>
    </submittedName>
</protein>
<feature type="compositionally biased region" description="Low complexity" evidence="1">
    <location>
        <begin position="173"/>
        <end position="182"/>
    </location>
</feature>
<feature type="compositionally biased region" description="Basic and acidic residues" evidence="1">
    <location>
        <begin position="118"/>
        <end position="132"/>
    </location>
</feature>
<accession>K0T9N1</accession>
<sequence length="393" mass="42546">MPPRIDGPPLLPSDGDDEAAALDALDASAAYLSHWIEDAQQPAQHDHGIKHRAHPLDRNPHCRRGETLGDLPRDLPPPPFGSGRRRQRSPQCVGQRHGFCHDDGGGANQTSSQRPPLSRRDHYARRHSDEGRQPPAGRGHGGQVDDFASSIHDFASSFRSAFGEGQRQHQHPATASRRSVSFRVRRRRATSDDGADGPGTSGPGRTKSKSEHGTRSSRGRTRCPGNPGAGDPSQEAGRRPPPAGRVDAEDHRDHPDAQALRRDSLRSHGTVSTGCTGGTLSPIPYTRDHRPVGAVKSILKPSAYRGRGGGADAAAERRPMILADRALGDAVTSSDVLHPPPPRSVPRPAGARLRLDPPHQRMLDLRNLLRLPDRPGGGRDALRDRLFGARPRR</sequence>
<feature type="compositionally biased region" description="Basic and acidic residues" evidence="1">
    <location>
        <begin position="371"/>
        <end position="387"/>
    </location>
</feature>
<feature type="compositionally biased region" description="Basic and acidic residues" evidence="1">
    <location>
        <begin position="353"/>
        <end position="364"/>
    </location>
</feature>
<evidence type="ECO:0000313" key="2">
    <source>
        <dbReference type="EMBL" id="EJK73794.1"/>
    </source>
</evidence>
<feature type="region of interest" description="Disordered" evidence="1">
    <location>
        <begin position="331"/>
        <end position="393"/>
    </location>
</feature>
<dbReference type="AlphaFoldDB" id="K0T9N1"/>
<evidence type="ECO:0000256" key="1">
    <source>
        <dbReference type="SAM" id="MobiDB-lite"/>
    </source>
</evidence>
<name>K0T9N1_THAOC</name>
<feature type="compositionally biased region" description="Basic and acidic residues" evidence="1">
    <location>
        <begin position="246"/>
        <end position="266"/>
    </location>
</feature>
<keyword evidence="3" id="KW-1185">Reference proteome</keyword>
<comment type="caution">
    <text evidence="2">The sequence shown here is derived from an EMBL/GenBank/DDBJ whole genome shotgun (WGS) entry which is preliminary data.</text>
</comment>
<proteinExistence type="predicted"/>
<reference evidence="2 3" key="1">
    <citation type="journal article" date="2012" name="Genome Biol.">
        <title>Genome and low-iron response of an oceanic diatom adapted to chronic iron limitation.</title>
        <authorList>
            <person name="Lommer M."/>
            <person name="Specht M."/>
            <person name="Roy A.S."/>
            <person name="Kraemer L."/>
            <person name="Andreson R."/>
            <person name="Gutowska M.A."/>
            <person name="Wolf J."/>
            <person name="Bergner S.V."/>
            <person name="Schilhabel M.B."/>
            <person name="Klostermeier U.C."/>
            <person name="Beiko R.G."/>
            <person name="Rosenstiel P."/>
            <person name="Hippler M."/>
            <person name="Laroche J."/>
        </authorList>
    </citation>
    <scope>NUCLEOTIDE SEQUENCE [LARGE SCALE GENOMIC DNA]</scope>
    <source>
        <strain evidence="2 3">CCMP1005</strain>
    </source>
</reference>